<evidence type="ECO:0000313" key="2">
    <source>
        <dbReference type="Proteomes" id="UP000499080"/>
    </source>
</evidence>
<comment type="caution">
    <text evidence="1">The sequence shown here is derived from an EMBL/GenBank/DDBJ whole genome shotgun (WGS) entry which is preliminary data.</text>
</comment>
<dbReference type="GO" id="GO:0003676">
    <property type="term" value="F:nucleic acid binding"/>
    <property type="evidence" value="ECO:0007669"/>
    <property type="project" value="InterPro"/>
</dbReference>
<sequence>MTSTLLLQTSTFWRSLNGTNLITRRRVPELARSDFHLFPELKNWLVVQSFQKNEDIQRSVQTHLTSLTATFFEEVIGNRFHRYDNCLNLHGDYVKK</sequence>
<proteinExistence type="predicted"/>
<dbReference type="OrthoDB" id="6568830at2759"/>
<keyword evidence="2" id="KW-1185">Reference proteome</keyword>
<accession>A0A4Y2P6W3</accession>
<name>A0A4Y2P6W3_ARAVE</name>
<organism evidence="1 2">
    <name type="scientific">Araneus ventricosus</name>
    <name type="common">Orbweaver spider</name>
    <name type="synonym">Epeira ventricosa</name>
    <dbReference type="NCBI Taxonomy" id="182803"/>
    <lineage>
        <taxon>Eukaryota</taxon>
        <taxon>Metazoa</taxon>
        <taxon>Ecdysozoa</taxon>
        <taxon>Arthropoda</taxon>
        <taxon>Chelicerata</taxon>
        <taxon>Arachnida</taxon>
        <taxon>Araneae</taxon>
        <taxon>Araneomorphae</taxon>
        <taxon>Entelegynae</taxon>
        <taxon>Araneoidea</taxon>
        <taxon>Araneidae</taxon>
        <taxon>Araneus</taxon>
    </lineage>
</organism>
<dbReference type="PANTHER" id="PTHR46060:SF1">
    <property type="entry name" value="MARINER MOS1 TRANSPOSASE-LIKE PROTEIN"/>
    <property type="match status" value="1"/>
</dbReference>
<dbReference type="Gene3D" id="3.30.420.10">
    <property type="entry name" value="Ribonuclease H-like superfamily/Ribonuclease H"/>
    <property type="match status" value="1"/>
</dbReference>
<gene>
    <name evidence="1" type="ORF">AVEN_112389_1</name>
</gene>
<dbReference type="AlphaFoldDB" id="A0A4Y2P6W3"/>
<dbReference type="EMBL" id="BGPR01212801">
    <property type="protein sequence ID" value="GBN45766.1"/>
    <property type="molecule type" value="Genomic_DNA"/>
</dbReference>
<dbReference type="InterPro" id="IPR036397">
    <property type="entry name" value="RNaseH_sf"/>
</dbReference>
<evidence type="ECO:0000313" key="1">
    <source>
        <dbReference type="EMBL" id="GBN45766.1"/>
    </source>
</evidence>
<dbReference type="InterPro" id="IPR052709">
    <property type="entry name" value="Transposase-MT_Hybrid"/>
</dbReference>
<reference evidence="1 2" key="1">
    <citation type="journal article" date="2019" name="Sci. Rep.">
        <title>Orb-weaving spider Araneus ventricosus genome elucidates the spidroin gene catalogue.</title>
        <authorList>
            <person name="Kono N."/>
            <person name="Nakamura H."/>
            <person name="Ohtoshi R."/>
            <person name="Moran D.A.P."/>
            <person name="Shinohara A."/>
            <person name="Yoshida Y."/>
            <person name="Fujiwara M."/>
            <person name="Mori M."/>
            <person name="Tomita M."/>
            <person name="Arakawa K."/>
        </authorList>
    </citation>
    <scope>NUCLEOTIDE SEQUENCE [LARGE SCALE GENOMIC DNA]</scope>
</reference>
<protein>
    <submittedName>
        <fullName evidence="1">Uncharacterized protein</fullName>
    </submittedName>
</protein>
<dbReference type="PANTHER" id="PTHR46060">
    <property type="entry name" value="MARINER MOS1 TRANSPOSASE-LIKE PROTEIN"/>
    <property type="match status" value="1"/>
</dbReference>
<dbReference type="Proteomes" id="UP000499080">
    <property type="component" value="Unassembled WGS sequence"/>
</dbReference>